<accession>A0A6A3CXG4</accession>
<dbReference type="GO" id="GO:0043565">
    <property type="term" value="F:sequence-specific DNA binding"/>
    <property type="evidence" value="ECO:0007669"/>
    <property type="project" value="InterPro"/>
</dbReference>
<dbReference type="InterPro" id="IPR003106">
    <property type="entry name" value="Leu_zip_homeo"/>
</dbReference>
<dbReference type="GO" id="GO:0006355">
    <property type="term" value="P:regulation of DNA-templated transcription"/>
    <property type="evidence" value="ECO:0007669"/>
    <property type="project" value="InterPro"/>
</dbReference>
<organism evidence="2 3">
    <name type="scientific">Hibiscus syriacus</name>
    <name type="common">Rose of Sharon</name>
    <dbReference type="NCBI Taxonomy" id="106335"/>
    <lineage>
        <taxon>Eukaryota</taxon>
        <taxon>Viridiplantae</taxon>
        <taxon>Streptophyta</taxon>
        <taxon>Embryophyta</taxon>
        <taxon>Tracheophyta</taxon>
        <taxon>Spermatophyta</taxon>
        <taxon>Magnoliopsida</taxon>
        <taxon>eudicotyledons</taxon>
        <taxon>Gunneridae</taxon>
        <taxon>Pentapetalae</taxon>
        <taxon>rosids</taxon>
        <taxon>malvids</taxon>
        <taxon>Malvales</taxon>
        <taxon>Malvaceae</taxon>
        <taxon>Malvoideae</taxon>
        <taxon>Hibiscus</taxon>
    </lineage>
</organism>
<evidence type="ECO:0000259" key="1">
    <source>
        <dbReference type="Pfam" id="PF02183"/>
    </source>
</evidence>
<proteinExistence type="predicted"/>
<dbReference type="AlphaFoldDB" id="A0A6A3CXG4"/>
<name>A0A6A3CXG4_HIBSY</name>
<evidence type="ECO:0000313" key="2">
    <source>
        <dbReference type="EMBL" id="KAE8732038.1"/>
    </source>
</evidence>
<dbReference type="Pfam" id="PF02183">
    <property type="entry name" value="HALZ"/>
    <property type="match status" value="1"/>
</dbReference>
<keyword evidence="3" id="KW-1185">Reference proteome</keyword>
<sequence>MENQATRERYDLLRQYQMIKADNDALQAHNKKLHAEIMALKSSPSECINLNTAFQGCSSSRSENSSDVKLDISVSANDSPLTCSRSRTPLFHAALSNLRHDHHHQPPQMVKEESLSTNMFCTTEDQTGFWPWLDQQHFD</sequence>
<dbReference type="EMBL" id="VEPZ02000167">
    <property type="protein sequence ID" value="KAE8732038.1"/>
    <property type="molecule type" value="Genomic_DNA"/>
</dbReference>
<dbReference type="Proteomes" id="UP000436088">
    <property type="component" value="Unassembled WGS sequence"/>
</dbReference>
<comment type="caution">
    <text evidence="2">The sequence shown here is derived from an EMBL/GenBank/DDBJ whole genome shotgun (WGS) entry which is preliminary data.</text>
</comment>
<evidence type="ECO:0000313" key="3">
    <source>
        <dbReference type="Proteomes" id="UP000436088"/>
    </source>
</evidence>
<protein>
    <recommendedName>
        <fullName evidence="1">Leucine zipper homeobox-associated domain-containing protein</fullName>
    </recommendedName>
</protein>
<reference evidence="2" key="1">
    <citation type="submission" date="2019-09" db="EMBL/GenBank/DDBJ databases">
        <title>Draft genome information of white flower Hibiscus syriacus.</title>
        <authorList>
            <person name="Kim Y.-M."/>
        </authorList>
    </citation>
    <scope>NUCLEOTIDE SEQUENCE [LARGE SCALE GENOMIC DNA]</scope>
    <source>
        <strain evidence="2">YM2019G1</strain>
    </source>
</reference>
<gene>
    <name evidence="2" type="ORF">F3Y22_tig00002237pilonHSYRG00048</name>
</gene>
<feature type="domain" description="Leucine zipper homeobox-associated" evidence="1">
    <location>
        <begin position="10"/>
        <end position="42"/>
    </location>
</feature>